<protein>
    <recommendedName>
        <fullName evidence="1">PTS EIIA type-2 domain-containing protein</fullName>
    </recommendedName>
</protein>
<dbReference type="InterPro" id="IPR051541">
    <property type="entry name" value="PTS_SugarTrans_NitroReg"/>
</dbReference>
<dbReference type="PANTHER" id="PTHR47738:SF1">
    <property type="entry name" value="NITROGEN REGULATORY PROTEIN"/>
    <property type="match status" value="1"/>
</dbReference>
<dbReference type="PROSITE" id="PS51094">
    <property type="entry name" value="PTS_EIIA_TYPE_2"/>
    <property type="match status" value="1"/>
</dbReference>
<evidence type="ECO:0000313" key="2">
    <source>
        <dbReference type="EMBL" id="PKK89568.1"/>
    </source>
</evidence>
<dbReference type="PANTHER" id="PTHR47738">
    <property type="entry name" value="PTS SYSTEM FRUCTOSE-LIKE EIIA COMPONENT-RELATED"/>
    <property type="match status" value="1"/>
</dbReference>
<evidence type="ECO:0000259" key="1">
    <source>
        <dbReference type="PROSITE" id="PS51094"/>
    </source>
</evidence>
<feature type="domain" description="PTS EIIA type-2" evidence="1">
    <location>
        <begin position="5"/>
        <end position="150"/>
    </location>
</feature>
<dbReference type="Gene3D" id="3.40.930.10">
    <property type="entry name" value="Mannitol-specific EII, Chain A"/>
    <property type="match status" value="1"/>
</dbReference>
<dbReference type="InterPro" id="IPR016152">
    <property type="entry name" value="PTrfase/Anion_transptr"/>
</dbReference>
<dbReference type="Proteomes" id="UP000233256">
    <property type="component" value="Unassembled WGS sequence"/>
</dbReference>
<dbReference type="InterPro" id="IPR002178">
    <property type="entry name" value="PTS_EIIA_type-2_dom"/>
</dbReference>
<dbReference type="AlphaFoldDB" id="A0A2N1PMK7"/>
<dbReference type="CDD" id="cd00211">
    <property type="entry name" value="PTS_IIA_fru"/>
    <property type="match status" value="1"/>
</dbReference>
<organism evidence="2 3">
    <name type="scientific">Candidatus Wallbacteria bacterium HGW-Wallbacteria-1</name>
    <dbReference type="NCBI Taxonomy" id="2013854"/>
    <lineage>
        <taxon>Bacteria</taxon>
        <taxon>Candidatus Walliibacteriota</taxon>
    </lineage>
</organism>
<accession>A0A2N1PMK7</accession>
<dbReference type="Pfam" id="PF00359">
    <property type="entry name" value="PTS_EIIA_2"/>
    <property type="match status" value="1"/>
</dbReference>
<comment type="caution">
    <text evidence="2">The sequence shown here is derived from an EMBL/GenBank/DDBJ whole genome shotgun (WGS) entry which is preliminary data.</text>
</comment>
<reference evidence="2 3" key="1">
    <citation type="journal article" date="2017" name="ISME J.">
        <title>Potential for microbial H2 and metal transformations associated with novel bacteria and archaea in deep terrestrial subsurface sediments.</title>
        <authorList>
            <person name="Hernsdorf A.W."/>
            <person name="Amano Y."/>
            <person name="Miyakawa K."/>
            <person name="Ise K."/>
            <person name="Suzuki Y."/>
            <person name="Anantharaman K."/>
            <person name="Probst A."/>
            <person name="Burstein D."/>
            <person name="Thomas B.C."/>
            <person name="Banfield J.F."/>
        </authorList>
    </citation>
    <scope>NUCLEOTIDE SEQUENCE [LARGE SCALE GENOMIC DNA]</scope>
    <source>
        <strain evidence="2">HGW-Wallbacteria-1</strain>
    </source>
</reference>
<dbReference type="SUPFAM" id="SSF55804">
    <property type="entry name" value="Phoshotransferase/anion transport protein"/>
    <property type="match status" value="1"/>
</dbReference>
<evidence type="ECO:0000313" key="3">
    <source>
        <dbReference type="Proteomes" id="UP000233256"/>
    </source>
</evidence>
<dbReference type="GO" id="GO:0030295">
    <property type="term" value="F:protein kinase activator activity"/>
    <property type="evidence" value="ECO:0007669"/>
    <property type="project" value="TreeGrafter"/>
</dbReference>
<name>A0A2N1PMK7_9BACT</name>
<gene>
    <name evidence="2" type="ORF">CVV64_13445</name>
</gene>
<dbReference type="EMBL" id="PGXC01000015">
    <property type="protein sequence ID" value="PKK89568.1"/>
    <property type="molecule type" value="Genomic_DNA"/>
</dbReference>
<sequence length="272" mass="30038">MDLIKCFRRECVAIGGNYTDKESVFRGISELALKSPVLKGVSPSVILDGLHERESIGSTGFEKGIAIPHCGIDCEEFTVGLIILPQGIDFNSMDGRPSKLIFFIVGPESQRNEHIHLLSGISRVLLTGNTAEQLLAADNPDRIWEIMTGEVAGQVGEKADATGQMCMFQVYVQLEDRFDEILEVFSELDNCSVTILEASSANRYLHFIPLFAAFWNDDESTFSRIIMAVVDKAMANELLRRIDSLMGGLGEQTPGVMVTVQEIQVCRGKLDF</sequence>
<proteinExistence type="predicted"/>